<dbReference type="GO" id="GO:0046983">
    <property type="term" value="F:protein dimerization activity"/>
    <property type="evidence" value="ECO:0007669"/>
    <property type="project" value="InterPro"/>
</dbReference>
<dbReference type="InterPro" id="IPR050482">
    <property type="entry name" value="Sensor_HK_TwoCompSys"/>
</dbReference>
<evidence type="ECO:0000313" key="11">
    <source>
        <dbReference type="EMBL" id="ROR82129.1"/>
    </source>
</evidence>
<accession>A0A3N2C3S5</accession>
<keyword evidence="12" id="KW-1185">Reference proteome</keyword>
<keyword evidence="6 11" id="KW-0418">Kinase</keyword>
<evidence type="ECO:0000256" key="2">
    <source>
        <dbReference type="ARBA" id="ARBA00012438"/>
    </source>
</evidence>
<dbReference type="PANTHER" id="PTHR24421:SF10">
    <property type="entry name" value="NITRATE_NITRITE SENSOR PROTEIN NARQ"/>
    <property type="match status" value="1"/>
</dbReference>
<keyword evidence="9" id="KW-0812">Transmembrane</keyword>
<evidence type="ECO:0000256" key="8">
    <source>
        <dbReference type="ARBA" id="ARBA00023012"/>
    </source>
</evidence>
<proteinExistence type="predicted"/>
<feature type="transmembrane region" description="Helical" evidence="9">
    <location>
        <begin position="125"/>
        <end position="144"/>
    </location>
</feature>
<keyword evidence="7" id="KW-0067">ATP-binding</keyword>
<keyword evidence="9" id="KW-0472">Membrane</keyword>
<dbReference type="PANTHER" id="PTHR24421">
    <property type="entry name" value="NITRATE/NITRITE SENSOR PROTEIN NARX-RELATED"/>
    <property type="match status" value="1"/>
</dbReference>
<evidence type="ECO:0000313" key="12">
    <source>
        <dbReference type="Proteomes" id="UP000266915"/>
    </source>
</evidence>
<dbReference type="InterPro" id="IPR036890">
    <property type="entry name" value="HATPase_C_sf"/>
</dbReference>
<evidence type="ECO:0000256" key="5">
    <source>
        <dbReference type="ARBA" id="ARBA00022741"/>
    </source>
</evidence>
<keyword evidence="8" id="KW-0902">Two-component regulatory system</keyword>
<dbReference type="InterPro" id="IPR011712">
    <property type="entry name" value="Sig_transdc_His_kin_sub3_dim/P"/>
</dbReference>
<keyword evidence="9" id="KW-1133">Transmembrane helix</keyword>
<feature type="transmembrane region" description="Helical" evidence="9">
    <location>
        <begin position="91"/>
        <end position="113"/>
    </location>
</feature>
<name>A0A3N2C3S5_9MICO</name>
<keyword evidence="5" id="KW-0547">Nucleotide-binding</keyword>
<evidence type="ECO:0000259" key="10">
    <source>
        <dbReference type="Pfam" id="PF07730"/>
    </source>
</evidence>
<sequence>MGLLFALLGIHVPWGTTVSEPPLLITLAFLTAILAVHLLRRRRPLTTLGVGVLIALAEALTTGGSGLGMLIVVSDLAYAAALYSRSRVMDVAAFACTALAVVSVGVFAVIWFTDDVEAVTRLGRGVVLGSLIIVPVILASSIWYGRMVRYPRLEAERQRERADTIAQAAAALRQDAVTRERLELSRELHDVIAGHLSAIAMQSAAALERRDGTDPVALRRSLALVRTSSLDALADMRTMIDVLRGDQSADDLAQAPDRLTAESVRRAVEVARANGLEVKVRAPDDAALAEVPAQTSIVGLRTLVEGLTNTAKHAPGASVRVEVSLPPGALSVTLSNPLPTATASSALAGSGGVGLVGLAERARLVGGDLVAGPDGPDWRTALTVPTPVSPATPAVVTAGGAS</sequence>
<dbReference type="GO" id="GO:0000155">
    <property type="term" value="F:phosphorelay sensor kinase activity"/>
    <property type="evidence" value="ECO:0007669"/>
    <property type="project" value="InterPro"/>
</dbReference>
<gene>
    <name evidence="11" type="ORF">EDD42_2216</name>
</gene>
<evidence type="ECO:0000256" key="6">
    <source>
        <dbReference type="ARBA" id="ARBA00022777"/>
    </source>
</evidence>
<dbReference type="AlphaFoldDB" id="A0A3N2C3S5"/>
<protein>
    <recommendedName>
        <fullName evidence="2">histidine kinase</fullName>
        <ecNumber evidence="2">2.7.13.3</ecNumber>
    </recommendedName>
</protein>
<comment type="catalytic activity">
    <reaction evidence="1">
        <text>ATP + protein L-histidine = ADP + protein N-phospho-L-histidine.</text>
        <dbReference type="EC" id="2.7.13.3"/>
    </reaction>
</comment>
<dbReference type="Pfam" id="PF07730">
    <property type="entry name" value="HisKA_3"/>
    <property type="match status" value="1"/>
</dbReference>
<keyword evidence="3" id="KW-0597">Phosphoprotein</keyword>
<dbReference type="GO" id="GO:0016020">
    <property type="term" value="C:membrane"/>
    <property type="evidence" value="ECO:0007669"/>
    <property type="project" value="InterPro"/>
</dbReference>
<organism evidence="11 12">
    <name type="scientific">Plantibacter flavus</name>
    <dbReference type="NCBI Taxonomy" id="150123"/>
    <lineage>
        <taxon>Bacteria</taxon>
        <taxon>Bacillati</taxon>
        <taxon>Actinomycetota</taxon>
        <taxon>Actinomycetes</taxon>
        <taxon>Micrococcales</taxon>
        <taxon>Microbacteriaceae</taxon>
        <taxon>Plantibacter</taxon>
    </lineage>
</organism>
<evidence type="ECO:0000256" key="9">
    <source>
        <dbReference type="SAM" id="Phobius"/>
    </source>
</evidence>
<comment type="caution">
    <text evidence="11">The sequence shown here is derived from an EMBL/GenBank/DDBJ whole genome shotgun (WGS) entry which is preliminary data.</text>
</comment>
<evidence type="ECO:0000256" key="7">
    <source>
        <dbReference type="ARBA" id="ARBA00022840"/>
    </source>
</evidence>
<dbReference type="GO" id="GO:0005524">
    <property type="term" value="F:ATP binding"/>
    <property type="evidence" value="ECO:0007669"/>
    <property type="project" value="UniProtKB-KW"/>
</dbReference>
<dbReference type="EC" id="2.7.13.3" evidence="2"/>
<reference evidence="11 12" key="1">
    <citation type="submission" date="2018-11" db="EMBL/GenBank/DDBJ databases">
        <title>Sequencing the genomes of 1000 actinobacteria strains.</title>
        <authorList>
            <person name="Klenk H.-P."/>
        </authorList>
    </citation>
    <scope>NUCLEOTIDE SEQUENCE [LARGE SCALE GENOMIC DNA]</scope>
    <source>
        <strain evidence="11 12">DSM 14012</strain>
    </source>
</reference>
<evidence type="ECO:0000256" key="3">
    <source>
        <dbReference type="ARBA" id="ARBA00022553"/>
    </source>
</evidence>
<dbReference type="Gene3D" id="3.30.565.10">
    <property type="entry name" value="Histidine kinase-like ATPase, C-terminal domain"/>
    <property type="match status" value="1"/>
</dbReference>
<dbReference type="EMBL" id="RKHL01000001">
    <property type="protein sequence ID" value="ROR82129.1"/>
    <property type="molecule type" value="Genomic_DNA"/>
</dbReference>
<evidence type="ECO:0000256" key="1">
    <source>
        <dbReference type="ARBA" id="ARBA00000085"/>
    </source>
</evidence>
<evidence type="ECO:0000256" key="4">
    <source>
        <dbReference type="ARBA" id="ARBA00022679"/>
    </source>
</evidence>
<feature type="domain" description="Signal transduction histidine kinase subgroup 3 dimerisation and phosphoacceptor" evidence="10">
    <location>
        <begin position="180"/>
        <end position="246"/>
    </location>
</feature>
<keyword evidence="4" id="KW-0808">Transferase</keyword>
<feature type="transmembrane region" description="Helical" evidence="9">
    <location>
        <begin position="20"/>
        <end position="38"/>
    </location>
</feature>
<dbReference type="Proteomes" id="UP000266915">
    <property type="component" value="Unassembled WGS sequence"/>
</dbReference>
<dbReference type="Gene3D" id="1.20.5.1930">
    <property type="match status" value="1"/>
</dbReference>